<evidence type="ECO:0000313" key="1">
    <source>
        <dbReference type="EnsemblPlants" id="AVESA.00010b.r2.1AG0059550.1.CDS.1"/>
    </source>
</evidence>
<protein>
    <submittedName>
        <fullName evidence="1">Uncharacterized protein</fullName>
    </submittedName>
</protein>
<organism evidence="1 2">
    <name type="scientific">Avena sativa</name>
    <name type="common">Oat</name>
    <dbReference type="NCBI Taxonomy" id="4498"/>
    <lineage>
        <taxon>Eukaryota</taxon>
        <taxon>Viridiplantae</taxon>
        <taxon>Streptophyta</taxon>
        <taxon>Embryophyta</taxon>
        <taxon>Tracheophyta</taxon>
        <taxon>Spermatophyta</taxon>
        <taxon>Magnoliopsida</taxon>
        <taxon>Liliopsida</taxon>
        <taxon>Poales</taxon>
        <taxon>Poaceae</taxon>
        <taxon>BOP clade</taxon>
        <taxon>Pooideae</taxon>
        <taxon>Poodae</taxon>
        <taxon>Poeae</taxon>
        <taxon>Poeae Chloroplast Group 1 (Aveneae type)</taxon>
        <taxon>Aveninae</taxon>
        <taxon>Avena</taxon>
    </lineage>
</organism>
<name>A0ACD5TIN0_AVESA</name>
<dbReference type="EnsemblPlants" id="AVESA.00010b.r2.1AG0059550.1">
    <property type="protein sequence ID" value="AVESA.00010b.r2.1AG0059550.1.CDS.1"/>
    <property type="gene ID" value="AVESA.00010b.r2.1AG0059550"/>
</dbReference>
<dbReference type="Proteomes" id="UP001732700">
    <property type="component" value="Chromosome 1A"/>
</dbReference>
<sequence length="213" mass="22927">MPGSRGVAGGPRARRVAVLRCVVAALVVTVLLAGLAVLVFWLVVRPKPIEYTVASAVVRHFNITVPPGGGGTAALNATFYLTLAADNPNRRLSMRYESLELYVHYGSGEEAPQLAVANVPDFRQPSRNETRLEVRAVARSAPVADRAAQELEHDRAAGEVGVEVRVRARVCFKVGLVRSRHYDMRAVCSPVVIGLSPTSARSFRSVPCDVAIS</sequence>
<reference evidence="1" key="2">
    <citation type="submission" date="2025-09" db="UniProtKB">
        <authorList>
            <consortium name="EnsemblPlants"/>
        </authorList>
    </citation>
    <scope>IDENTIFICATION</scope>
</reference>
<proteinExistence type="predicted"/>
<keyword evidence="2" id="KW-1185">Reference proteome</keyword>
<accession>A0ACD5TIN0</accession>
<reference evidence="1" key="1">
    <citation type="submission" date="2021-05" db="EMBL/GenBank/DDBJ databases">
        <authorList>
            <person name="Scholz U."/>
            <person name="Mascher M."/>
            <person name="Fiebig A."/>
        </authorList>
    </citation>
    <scope>NUCLEOTIDE SEQUENCE [LARGE SCALE GENOMIC DNA]</scope>
</reference>
<evidence type="ECO:0000313" key="2">
    <source>
        <dbReference type="Proteomes" id="UP001732700"/>
    </source>
</evidence>